<keyword evidence="1" id="KW-0863">Zinc-finger</keyword>
<feature type="compositionally biased region" description="Acidic residues" evidence="3">
    <location>
        <begin position="361"/>
        <end position="370"/>
    </location>
</feature>
<protein>
    <submittedName>
        <fullName evidence="5">Gag protein</fullName>
    </submittedName>
</protein>
<evidence type="ECO:0000256" key="3">
    <source>
        <dbReference type="SAM" id="MobiDB-lite"/>
    </source>
</evidence>
<dbReference type="Proteomes" id="UP000315783">
    <property type="component" value="Unassembled WGS sequence"/>
</dbReference>
<organism evidence="5 6">
    <name type="scientific">Cordyceps javanica</name>
    <dbReference type="NCBI Taxonomy" id="43265"/>
    <lineage>
        <taxon>Eukaryota</taxon>
        <taxon>Fungi</taxon>
        <taxon>Dikarya</taxon>
        <taxon>Ascomycota</taxon>
        <taxon>Pezizomycotina</taxon>
        <taxon>Sordariomycetes</taxon>
        <taxon>Hypocreomycetidae</taxon>
        <taxon>Hypocreales</taxon>
        <taxon>Cordycipitaceae</taxon>
        <taxon>Cordyceps</taxon>
    </lineage>
</organism>
<evidence type="ECO:0000259" key="4">
    <source>
        <dbReference type="PROSITE" id="PS50158"/>
    </source>
</evidence>
<dbReference type="InterPro" id="IPR032567">
    <property type="entry name" value="RTL1-rel"/>
</dbReference>
<feature type="region of interest" description="Disordered" evidence="3">
    <location>
        <begin position="256"/>
        <end position="277"/>
    </location>
</feature>
<dbReference type="EMBL" id="SPUK01000079">
    <property type="protein sequence ID" value="TQV89902.1"/>
    <property type="molecule type" value="Genomic_DNA"/>
</dbReference>
<dbReference type="GO" id="GO:0003676">
    <property type="term" value="F:nucleic acid binding"/>
    <property type="evidence" value="ECO:0007669"/>
    <property type="project" value="InterPro"/>
</dbReference>
<keyword evidence="1" id="KW-0479">Metal-binding</keyword>
<comment type="caution">
    <text evidence="5">The sequence shown here is derived from an EMBL/GenBank/DDBJ whole genome shotgun (WGS) entry which is preliminary data.</text>
</comment>
<keyword evidence="1" id="KW-0862">Zinc</keyword>
<dbReference type="PANTHER" id="PTHR15503">
    <property type="entry name" value="LDOC1 RELATED"/>
    <property type="match status" value="1"/>
</dbReference>
<dbReference type="SUPFAM" id="SSF57756">
    <property type="entry name" value="Retrovirus zinc finger-like domains"/>
    <property type="match status" value="1"/>
</dbReference>
<feature type="domain" description="CCHC-type" evidence="4">
    <location>
        <begin position="294"/>
        <end position="308"/>
    </location>
</feature>
<feature type="compositionally biased region" description="Polar residues" evidence="3">
    <location>
        <begin position="260"/>
        <end position="273"/>
    </location>
</feature>
<dbReference type="AlphaFoldDB" id="A0A545UKA9"/>
<dbReference type="SMART" id="SM00343">
    <property type="entry name" value="ZnF_C2HC"/>
    <property type="match status" value="1"/>
</dbReference>
<dbReference type="GO" id="GO:0008270">
    <property type="term" value="F:zinc ion binding"/>
    <property type="evidence" value="ECO:0007669"/>
    <property type="project" value="UniProtKB-KW"/>
</dbReference>
<keyword evidence="6" id="KW-1185">Reference proteome</keyword>
<evidence type="ECO:0000313" key="5">
    <source>
        <dbReference type="EMBL" id="TQV89902.1"/>
    </source>
</evidence>
<accession>A0A545UKA9</accession>
<reference evidence="5 6" key="1">
    <citation type="journal article" date="2019" name="Appl. Microbiol. Biotechnol.">
        <title>Genome sequence of Isaria javanica and comparative genome analysis insights into family S53 peptidase evolution in fungal entomopathogens.</title>
        <authorList>
            <person name="Lin R."/>
            <person name="Zhang X."/>
            <person name="Xin B."/>
            <person name="Zou M."/>
            <person name="Gao Y."/>
            <person name="Qin F."/>
            <person name="Hu Q."/>
            <person name="Xie B."/>
            <person name="Cheng X."/>
        </authorList>
    </citation>
    <scope>NUCLEOTIDE SEQUENCE [LARGE SCALE GENOMIC DNA]</scope>
    <source>
        <strain evidence="5 6">IJ1G</strain>
    </source>
</reference>
<feature type="coiled-coil region" evidence="2">
    <location>
        <begin position="15"/>
        <end position="42"/>
    </location>
</feature>
<feature type="region of interest" description="Disordered" evidence="3">
    <location>
        <begin position="53"/>
        <end position="76"/>
    </location>
</feature>
<keyword evidence="2" id="KW-0175">Coiled coil</keyword>
<evidence type="ECO:0000313" key="6">
    <source>
        <dbReference type="Proteomes" id="UP000315783"/>
    </source>
</evidence>
<feature type="region of interest" description="Disordered" evidence="3">
    <location>
        <begin position="360"/>
        <end position="428"/>
    </location>
</feature>
<dbReference type="STRING" id="43265.A0A545UKA9"/>
<dbReference type="InterPro" id="IPR036875">
    <property type="entry name" value="Znf_CCHC_sf"/>
</dbReference>
<proteinExistence type="predicted"/>
<dbReference type="Pfam" id="PF03732">
    <property type="entry name" value="Retrotrans_gag"/>
    <property type="match status" value="1"/>
</dbReference>
<name>A0A545UKA9_9HYPO</name>
<dbReference type="PROSITE" id="PS50158">
    <property type="entry name" value="ZF_CCHC"/>
    <property type="match status" value="1"/>
</dbReference>
<dbReference type="Pfam" id="PF00098">
    <property type="entry name" value="zf-CCHC"/>
    <property type="match status" value="1"/>
</dbReference>
<gene>
    <name evidence="5" type="ORF">IF1G_11433</name>
</gene>
<dbReference type="InterPro" id="IPR005162">
    <property type="entry name" value="Retrotrans_gag_dom"/>
</dbReference>
<dbReference type="InterPro" id="IPR001878">
    <property type="entry name" value="Znf_CCHC"/>
</dbReference>
<evidence type="ECO:0000256" key="2">
    <source>
        <dbReference type="SAM" id="Coils"/>
    </source>
</evidence>
<sequence>MSTASGKTTNPGDAIQRLMAQVAELEKQNRALLNRQKDIYETLEQHGTQISEVPKVSTESPVVNRRPKFPKPEPYDGYKGDVRNFLTQAQAYLRVNEDTLTTAEDRILCIGNLLTGKAMEWWEPSLRAYLKHGNEAGAEVVHIFSDYETFEDRLLNAFGNPDEHKEATRQLTRLRQTGSAAHFAREFKRIAAKLNWGQEALIEIFYQGLKEEVKDDIYRIDRPELLDDFIEIVIKADNRLYERRQEKTGGRKFNNYARFNKSNTGKPRRTSTAYGHHAGPMELDAVNKEKGKTCYNCGKVGHFANKCRAPKKQWKPVKEQKIHAANRENLPTRNISMANSEEYISDTERYLDADDYHSVDDTTEEDEDWDFGTQPVPEEEHEEHGIRPPAYTTQLDLPDTYTCVPYSQVPQPPSTLTSALSSGEGDPEPVGVMIHGYDISDPTVLIQKLLSAEDDNTARTSKTTALHPALNPMHREHAMISWASCSHDNCRRHLWKKLEYRWFPRPNGRQNPYGPYLETDLRHWKVWRRNSRGLVLSRNTEVHYVEDENCNCNQLA</sequence>
<dbReference type="PANTHER" id="PTHR15503:SF22">
    <property type="entry name" value="TRANSPOSON TY3-I GAG POLYPROTEIN"/>
    <property type="match status" value="1"/>
</dbReference>
<dbReference type="Gene3D" id="4.10.60.10">
    <property type="entry name" value="Zinc finger, CCHC-type"/>
    <property type="match status" value="1"/>
</dbReference>
<evidence type="ECO:0000256" key="1">
    <source>
        <dbReference type="PROSITE-ProRule" id="PRU00047"/>
    </source>
</evidence>